<feature type="region of interest" description="Disordered" evidence="1">
    <location>
        <begin position="1"/>
        <end position="24"/>
    </location>
</feature>
<name>A0A7W7VEA8_9PSEU</name>
<organism evidence="2 3">
    <name type="scientific">Actinophytocola algeriensis</name>
    <dbReference type="NCBI Taxonomy" id="1768010"/>
    <lineage>
        <taxon>Bacteria</taxon>
        <taxon>Bacillati</taxon>
        <taxon>Actinomycetota</taxon>
        <taxon>Actinomycetes</taxon>
        <taxon>Pseudonocardiales</taxon>
        <taxon>Pseudonocardiaceae</taxon>
    </lineage>
</organism>
<sequence>MHTSSEATMTEAEQNESVIDQSPKRVVGDRVYVSVPGPVPMVRVKKRRSARV</sequence>
<keyword evidence="3" id="KW-1185">Reference proteome</keyword>
<dbReference type="Proteomes" id="UP000520767">
    <property type="component" value="Unassembled WGS sequence"/>
</dbReference>
<gene>
    <name evidence="2" type="ORF">FHR82_003283</name>
</gene>
<feature type="compositionally biased region" description="Polar residues" evidence="1">
    <location>
        <begin position="1"/>
        <end position="20"/>
    </location>
</feature>
<dbReference type="AlphaFoldDB" id="A0A7W7VEA8"/>
<evidence type="ECO:0000256" key="1">
    <source>
        <dbReference type="SAM" id="MobiDB-lite"/>
    </source>
</evidence>
<comment type="caution">
    <text evidence="2">The sequence shown here is derived from an EMBL/GenBank/DDBJ whole genome shotgun (WGS) entry which is preliminary data.</text>
</comment>
<accession>A0A7W7VEA8</accession>
<protein>
    <submittedName>
        <fullName evidence="2">Uncharacterized protein</fullName>
    </submittedName>
</protein>
<evidence type="ECO:0000313" key="2">
    <source>
        <dbReference type="EMBL" id="MBB4907063.1"/>
    </source>
</evidence>
<reference evidence="2 3" key="1">
    <citation type="submission" date="2020-08" db="EMBL/GenBank/DDBJ databases">
        <title>Genomic Encyclopedia of Type Strains, Phase III (KMG-III): the genomes of soil and plant-associated and newly described type strains.</title>
        <authorList>
            <person name="Whitman W."/>
        </authorList>
    </citation>
    <scope>NUCLEOTIDE SEQUENCE [LARGE SCALE GENOMIC DNA]</scope>
    <source>
        <strain evidence="2 3">CECT 8960</strain>
    </source>
</reference>
<dbReference type="EMBL" id="JACHJQ010000003">
    <property type="protein sequence ID" value="MBB4907063.1"/>
    <property type="molecule type" value="Genomic_DNA"/>
</dbReference>
<proteinExistence type="predicted"/>
<evidence type="ECO:0000313" key="3">
    <source>
        <dbReference type="Proteomes" id="UP000520767"/>
    </source>
</evidence>